<comment type="caution">
    <text evidence="3">The sequence shown here is derived from an EMBL/GenBank/DDBJ whole genome shotgun (WGS) entry which is preliminary data.</text>
</comment>
<evidence type="ECO:0000313" key="4">
    <source>
        <dbReference type="Proteomes" id="UP001147760"/>
    </source>
</evidence>
<keyword evidence="1" id="KW-0472">Membrane</keyword>
<reference evidence="3" key="2">
    <citation type="journal article" date="2023" name="IMA Fungus">
        <title>Comparative genomic study of the Penicillium genus elucidates a diverse pangenome and 15 lateral gene transfer events.</title>
        <authorList>
            <person name="Petersen C."/>
            <person name="Sorensen T."/>
            <person name="Nielsen M.R."/>
            <person name="Sondergaard T.E."/>
            <person name="Sorensen J.L."/>
            <person name="Fitzpatrick D.A."/>
            <person name="Frisvad J.C."/>
            <person name="Nielsen K.L."/>
        </authorList>
    </citation>
    <scope>NUCLEOTIDE SEQUENCE</scope>
    <source>
        <strain evidence="3">IBT 17660</strain>
    </source>
</reference>
<dbReference type="PANTHER" id="PTHR35395">
    <property type="entry name" value="DUF6536 DOMAIN-CONTAINING PROTEIN"/>
    <property type="match status" value="1"/>
</dbReference>
<organism evidence="3 4">
    <name type="scientific">Penicillium desertorum</name>
    <dbReference type="NCBI Taxonomy" id="1303715"/>
    <lineage>
        <taxon>Eukaryota</taxon>
        <taxon>Fungi</taxon>
        <taxon>Dikarya</taxon>
        <taxon>Ascomycota</taxon>
        <taxon>Pezizomycotina</taxon>
        <taxon>Eurotiomycetes</taxon>
        <taxon>Eurotiomycetidae</taxon>
        <taxon>Eurotiales</taxon>
        <taxon>Aspergillaceae</taxon>
        <taxon>Penicillium</taxon>
    </lineage>
</organism>
<accession>A0A9W9X791</accession>
<dbReference type="EMBL" id="JAPWDO010000001">
    <property type="protein sequence ID" value="KAJ5485763.1"/>
    <property type="molecule type" value="Genomic_DNA"/>
</dbReference>
<dbReference type="Pfam" id="PF20163">
    <property type="entry name" value="DUF6536"/>
    <property type="match status" value="1"/>
</dbReference>
<feature type="transmembrane region" description="Helical" evidence="1">
    <location>
        <begin position="499"/>
        <end position="520"/>
    </location>
</feature>
<feature type="transmembrane region" description="Helical" evidence="1">
    <location>
        <begin position="616"/>
        <end position="635"/>
    </location>
</feature>
<evidence type="ECO:0000259" key="2">
    <source>
        <dbReference type="Pfam" id="PF20163"/>
    </source>
</evidence>
<sequence length="661" mass="72910">MEGPDLGSSKYACKSVSSLGNYSTIYTGLIIDTVLDSSILKGKLTELVGLWPILGGDLIKDTKPWSFTCGSTVDYASRAIEQPLATHLPIYHELHSKEPSIIESPELSAVDEKFIFNVSPSPVNSFRLRVTLLQDATLLCFGISHHICDGNDCWEVVKAFCDLLSNRPIPSFALPPDTGGVRMSDLVKVKNECSEAESNLHYQTHAQHYDNGIFNLVVTVWRVLLTILAVKFGFLAELAAKFIYIPGAWVDELRVKSQAELKDRSPEIQLTRNDVIAAWYLKSVYSPQPVTMSPDPVDYFGIINLRRFIEPPKSGTHYIRCSIGAFRCFFSVQQLKKESVAEIARNIRLATLQYTSPESVRQGLRFSEDHASKSLTLALRGTISLGVAVVSHWTTFDYAGLDFSGASLNGKKGSVIFVNPMIVNNWHLTIAPVAIVTKNGSGGYWMRATNTTTGWERQPSILDQKTYQLVNECDTPDCEAVNNDLKGSPPAPLPIKEGWITGLLLCVLGVALALLAHAILTFKLAATAASGGYGWDSSPAVIYEGTCHQANKIATNLHILVNIIVLTLTATSSYCNQVLAAPSRARTDVAHAQRVWVSIASSSFTKIWYAPMWRKTLWLLILGTSLPVQIMYVSYCGHMDKPDMVHNRSLLQNLSDPLQKK</sequence>
<keyword evidence="4" id="KW-1185">Reference proteome</keyword>
<name>A0A9W9X791_9EURO</name>
<protein>
    <recommendedName>
        <fullName evidence="2">DUF6536 domain-containing protein</fullName>
    </recommendedName>
</protein>
<feature type="domain" description="DUF6536" evidence="2">
    <location>
        <begin position="499"/>
        <end position="634"/>
    </location>
</feature>
<dbReference type="PANTHER" id="PTHR35395:SF1">
    <property type="entry name" value="DUF6536 DOMAIN-CONTAINING PROTEIN"/>
    <property type="match status" value="1"/>
</dbReference>
<dbReference type="InterPro" id="IPR023213">
    <property type="entry name" value="CAT-like_dom_sf"/>
</dbReference>
<gene>
    <name evidence="3" type="ORF">N7530_000063</name>
</gene>
<dbReference type="OrthoDB" id="21502at2759"/>
<evidence type="ECO:0000256" key="1">
    <source>
        <dbReference type="SAM" id="Phobius"/>
    </source>
</evidence>
<dbReference type="AlphaFoldDB" id="A0A9W9X791"/>
<keyword evidence="1" id="KW-1133">Transmembrane helix</keyword>
<evidence type="ECO:0000313" key="3">
    <source>
        <dbReference type="EMBL" id="KAJ5485763.1"/>
    </source>
</evidence>
<dbReference type="Gene3D" id="3.30.559.10">
    <property type="entry name" value="Chloramphenicol acetyltransferase-like domain"/>
    <property type="match status" value="2"/>
</dbReference>
<proteinExistence type="predicted"/>
<dbReference type="InterPro" id="IPR046623">
    <property type="entry name" value="DUF6536"/>
</dbReference>
<keyword evidence="1" id="KW-0812">Transmembrane</keyword>
<reference evidence="3" key="1">
    <citation type="submission" date="2022-12" db="EMBL/GenBank/DDBJ databases">
        <authorList>
            <person name="Petersen C."/>
        </authorList>
    </citation>
    <scope>NUCLEOTIDE SEQUENCE</scope>
    <source>
        <strain evidence="3">IBT 17660</strain>
    </source>
</reference>
<dbReference type="Proteomes" id="UP001147760">
    <property type="component" value="Unassembled WGS sequence"/>
</dbReference>